<dbReference type="GO" id="GO:0070967">
    <property type="term" value="F:coenzyme F420 binding"/>
    <property type="evidence" value="ECO:0007669"/>
    <property type="project" value="TreeGrafter"/>
</dbReference>
<accession>A0A0D8BF85</accession>
<evidence type="ECO:0000313" key="3">
    <source>
        <dbReference type="EMBL" id="KJE22097.1"/>
    </source>
</evidence>
<proteinExistence type="predicted"/>
<name>A0A0D8BF85_9ACTN</name>
<dbReference type="GO" id="GO:0005829">
    <property type="term" value="C:cytosol"/>
    <property type="evidence" value="ECO:0007669"/>
    <property type="project" value="TreeGrafter"/>
</dbReference>
<gene>
    <name evidence="3" type="ORF">FF36_03528</name>
</gene>
<dbReference type="OrthoDB" id="162914at2"/>
<dbReference type="InterPro" id="IPR012349">
    <property type="entry name" value="Split_barrel_FMN-bd"/>
</dbReference>
<dbReference type="PATRIC" id="fig|1502723.3.peg.2972"/>
<dbReference type="RefSeq" id="WP_011605381.1">
    <property type="nucleotide sequence ID" value="NZ_JYFN01000027.1"/>
</dbReference>
<feature type="domain" description="Pyridoxamine 5'-phosphate oxidase N-terminal" evidence="2">
    <location>
        <begin position="5"/>
        <end position="128"/>
    </location>
</feature>
<dbReference type="SUPFAM" id="SSF50475">
    <property type="entry name" value="FMN-binding split barrel"/>
    <property type="match status" value="1"/>
</dbReference>
<sequence length="132" mass="14545">MTLIPETHRDLAQNAEVAILTTLGPDGAPQTTAVGYLLDDGVFRISVSSDKQKLKNLQRTPQCSLFLLDITNVYRTVEVRGTAEVILDDDYTWAAKIAESRGRTADDIRKLTPPGEHRYSIAVTPTKVNTFG</sequence>
<dbReference type="NCBIfam" id="TIGR03618">
    <property type="entry name" value="Rv1155_F420"/>
    <property type="match status" value="1"/>
</dbReference>
<dbReference type="InterPro" id="IPR052019">
    <property type="entry name" value="F420H2_bilvrd_red/Heme_oxyg"/>
</dbReference>
<dbReference type="Proteomes" id="UP000032545">
    <property type="component" value="Unassembled WGS sequence"/>
</dbReference>
<dbReference type="GO" id="GO:0016627">
    <property type="term" value="F:oxidoreductase activity, acting on the CH-CH group of donors"/>
    <property type="evidence" value="ECO:0007669"/>
    <property type="project" value="TreeGrafter"/>
</dbReference>
<organism evidence="3 4">
    <name type="scientific">Frankia torreyi</name>
    <dbReference type="NCBI Taxonomy" id="1856"/>
    <lineage>
        <taxon>Bacteria</taxon>
        <taxon>Bacillati</taxon>
        <taxon>Actinomycetota</taxon>
        <taxon>Actinomycetes</taxon>
        <taxon>Frankiales</taxon>
        <taxon>Frankiaceae</taxon>
        <taxon>Frankia</taxon>
    </lineage>
</organism>
<protein>
    <recommendedName>
        <fullName evidence="2">Pyridoxamine 5'-phosphate oxidase N-terminal domain-containing protein</fullName>
    </recommendedName>
</protein>
<keyword evidence="4" id="KW-1185">Reference proteome</keyword>
<reference evidence="4" key="1">
    <citation type="submission" date="2015-02" db="EMBL/GenBank/DDBJ databases">
        <title>Draft Genome of Frankia sp. CpI1-S.</title>
        <authorList>
            <person name="Oshone R.T."/>
            <person name="Ngom M."/>
            <person name="Ghodhbane-Gtari F."/>
            <person name="Gtari M."/>
            <person name="Morris K."/>
            <person name="Thomas K."/>
            <person name="Sen A."/>
            <person name="Tisa L.S."/>
        </authorList>
    </citation>
    <scope>NUCLEOTIDE SEQUENCE [LARGE SCALE GENOMIC DNA]</scope>
    <source>
        <strain evidence="4">CpI1-S</strain>
    </source>
</reference>
<evidence type="ECO:0000313" key="4">
    <source>
        <dbReference type="Proteomes" id="UP000032545"/>
    </source>
</evidence>
<dbReference type="Gene3D" id="2.30.110.10">
    <property type="entry name" value="Electron Transport, Fmn-binding Protein, Chain A"/>
    <property type="match status" value="1"/>
</dbReference>
<dbReference type="Pfam" id="PF01243">
    <property type="entry name" value="PNPOx_N"/>
    <property type="match status" value="1"/>
</dbReference>
<dbReference type="PANTHER" id="PTHR35176">
    <property type="entry name" value="HEME OXYGENASE HI_0854-RELATED"/>
    <property type="match status" value="1"/>
</dbReference>
<comment type="caution">
    <text evidence="3">The sequence shown here is derived from an EMBL/GenBank/DDBJ whole genome shotgun (WGS) entry which is preliminary data.</text>
</comment>
<evidence type="ECO:0000259" key="2">
    <source>
        <dbReference type="Pfam" id="PF01243"/>
    </source>
</evidence>
<dbReference type="EMBL" id="JYFN01000027">
    <property type="protein sequence ID" value="KJE22097.1"/>
    <property type="molecule type" value="Genomic_DNA"/>
</dbReference>
<reference evidence="3 4" key="2">
    <citation type="journal article" date="2016" name="Genome Announc.">
        <title>Permanent Draft Genome Sequences for Two Variants of Frankia sp. Strain CpI1, the First Frankia Strain Isolated from Root Nodules of Comptonia peregrina.</title>
        <authorList>
            <person name="Oshone R."/>
            <person name="Hurst S.G.IV."/>
            <person name="Abebe-Akele F."/>
            <person name="Simpson S."/>
            <person name="Morris K."/>
            <person name="Thomas W.K."/>
            <person name="Tisa L.S."/>
        </authorList>
    </citation>
    <scope>NUCLEOTIDE SEQUENCE [LARGE SCALE GENOMIC DNA]</scope>
    <source>
        <strain evidence="4">CpI1-S</strain>
    </source>
</reference>
<evidence type="ECO:0000256" key="1">
    <source>
        <dbReference type="ARBA" id="ARBA00023002"/>
    </source>
</evidence>
<keyword evidence="1" id="KW-0560">Oxidoreductase</keyword>
<dbReference type="AlphaFoldDB" id="A0A0D8BF85"/>
<dbReference type="PANTHER" id="PTHR35176:SF6">
    <property type="entry name" value="HEME OXYGENASE HI_0854-RELATED"/>
    <property type="match status" value="1"/>
</dbReference>
<dbReference type="InterPro" id="IPR019920">
    <property type="entry name" value="F420-binding_dom_put"/>
</dbReference>
<dbReference type="InterPro" id="IPR011576">
    <property type="entry name" value="Pyridox_Oxase_N"/>
</dbReference>